<evidence type="ECO:0000256" key="2">
    <source>
        <dbReference type="SAM" id="Phobius"/>
    </source>
</evidence>
<dbReference type="InterPro" id="IPR010865">
    <property type="entry name" value="DUF1499"/>
</dbReference>
<feature type="transmembrane region" description="Helical" evidence="2">
    <location>
        <begin position="12"/>
        <end position="31"/>
    </location>
</feature>
<dbReference type="EMBL" id="QWGA01000006">
    <property type="protein sequence ID" value="RIJ29506.1"/>
    <property type="molecule type" value="Genomic_DNA"/>
</dbReference>
<keyword evidence="2" id="KW-0472">Membrane</keyword>
<comment type="caution">
    <text evidence="3">The sequence shown here is derived from an EMBL/GenBank/DDBJ whole genome shotgun (WGS) entry which is preliminary data.</text>
</comment>
<organism evidence="3 4">
    <name type="scientific">Henriciella algicola</name>
    <dbReference type="NCBI Taxonomy" id="1608422"/>
    <lineage>
        <taxon>Bacteria</taxon>
        <taxon>Pseudomonadati</taxon>
        <taxon>Pseudomonadota</taxon>
        <taxon>Alphaproteobacteria</taxon>
        <taxon>Hyphomonadales</taxon>
        <taxon>Hyphomonadaceae</taxon>
        <taxon>Henriciella</taxon>
    </lineage>
</organism>
<dbReference type="Pfam" id="PF07386">
    <property type="entry name" value="DUF1499"/>
    <property type="match status" value="1"/>
</dbReference>
<feature type="transmembrane region" description="Helical" evidence="2">
    <location>
        <begin position="51"/>
        <end position="75"/>
    </location>
</feature>
<reference evidence="3 4" key="1">
    <citation type="submission" date="2018-08" db="EMBL/GenBank/DDBJ databases">
        <title>Henriciella mobilis sp. nov., isolated from seawater.</title>
        <authorList>
            <person name="Cheng H."/>
            <person name="Wu Y.-H."/>
            <person name="Xu X.-W."/>
            <person name="Guo L.-L."/>
        </authorList>
    </citation>
    <scope>NUCLEOTIDE SEQUENCE [LARGE SCALE GENOMIC DNA]</scope>
    <source>
        <strain evidence="3 4">CCUG67844</strain>
    </source>
</reference>
<keyword evidence="2" id="KW-1133">Transmembrane helix</keyword>
<sequence length="298" mass="32657">MSDTTNKGGWRLTVAGAALGVSIFTVLWFAAAALGSKFGLWGWQFGLGKMILSWGPILTFFALGLAVVAFIIALIKAPRFQPALLALAALLIALMVFFRIAGFGAQAGSLPPIHDVQTDWSEPIALSESLIAQRRSDGALNEVQDDPTIDESAEGRWPGMGGRRVAEVQEEAERERTVDGETVEPAYDRPIEPVYFDQSPGEIASYALQIAEDRGWDIFSRPETGQDVERTMLEATETSTWFGFKDDVAIRIRAVEGATRVDMRSISRVGLSDLGMNARRVSTFMDELESRADGRRQP</sequence>
<feature type="region of interest" description="Disordered" evidence="1">
    <location>
        <begin position="142"/>
        <end position="162"/>
    </location>
</feature>
<gene>
    <name evidence="3" type="ORF">D1222_08890</name>
</gene>
<dbReference type="OrthoDB" id="1523552at2"/>
<dbReference type="RefSeq" id="WP_119453912.1">
    <property type="nucleotide sequence ID" value="NZ_QWGA01000006.1"/>
</dbReference>
<dbReference type="Proteomes" id="UP000265845">
    <property type="component" value="Unassembled WGS sequence"/>
</dbReference>
<feature type="compositionally biased region" description="Acidic residues" evidence="1">
    <location>
        <begin position="143"/>
        <end position="152"/>
    </location>
</feature>
<accession>A0A399RD58</accession>
<evidence type="ECO:0000313" key="4">
    <source>
        <dbReference type="Proteomes" id="UP000265845"/>
    </source>
</evidence>
<dbReference type="AlphaFoldDB" id="A0A399RD58"/>
<keyword evidence="2" id="KW-0812">Transmembrane</keyword>
<keyword evidence="4" id="KW-1185">Reference proteome</keyword>
<evidence type="ECO:0000256" key="1">
    <source>
        <dbReference type="SAM" id="MobiDB-lite"/>
    </source>
</evidence>
<protein>
    <submittedName>
        <fullName evidence="3">DUF1499 domain-containing protein</fullName>
    </submittedName>
</protein>
<name>A0A399RD58_9PROT</name>
<evidence type="ECO:0000313" key="3">
    <source>
        <dbReference type="EMBL" id="RIJ29506.1"/>
    </source>
</evidence>
<proteinExistence type="predicted"/>
<feature type="transmembrane region" description="Helical" evidence="2">
    <location>
        <begin position="82"/>
        <end position="102"/>
    </location>
</feature>